<evidence type="ECO:0000313" key="3">
    <source>
        <dbReference type="Proteomes" id="UP001176941"/>
    </source>
</evidence>
<reference evidence="2" key="1">
    <citation type="submission" date="2023-04" db="EMBL/GenBank/DDBJ databases">
        <authorList>
            <consortium name="ELIXIR-Norway"/>
        </authorList>
    </citation>
    <scope>NUCLEOTIDE SEQUENCE [LARGE SCALE GENOMIC DNA]</scope>
</reference>
<sequence length="201" mass="20848">MAALVGKCCWEGVVGYKSPRKGKPQAITASSLITKGTLVQGGSGVLSEQRVGLGVIHGIPSASGDTEARGGLPRKECVAFGPRASQVSASQAADPHFVRAASRQPAMYVCVPVYVAPASAPCGLNASAESEPDTLSSASVSRAAPSGGGWRRCRPSAPRGEERGPAPHFLSGLQCWEGSFLLTPVSGLWSLREKATQFSWI</sequence>
<organism evidence="2 3">
    <name type="scientific">Rangifer tarandus platyrhynchus</name>
    <name type="common">Svalbard reindeer</name>
    <dbReference type="NCBI Taxonomy" id="3082113"/>
    <lineage>
        <taxon>Eukaryota</taxon>
        <taxon>Metazoa</taxon>
        <taxon>Chordata</taxon>
        <taxon>Craniata</taxon>
        <taxon>Vertebrata</taxon>
        <taxon>Euteleostomi</taxon>
        <taxon>Mammalia</taxon>
        <taxon>Eutheria</taxon>
        <taxon>Laurasiatheria</taxon>
        <taxon>Artiodactyla</taxon>
        <taxon>Ruminantia</taxon>
        <taxon>Pecora</taxon>
        <taxon>Cervidae</taxon>
        <taxon>Odocoileinae</taxon>
        <taxon>Rangifer</taxon>
    </lineage>
</organism>
<keyword evidence="3" id="KW-1185">Reference proteome</keyword>
<accession>A0ABN8YZB1</accession>
<feature type="region of interest" description="Disordered" evidence="1">
    <location>
        <begin position="126"/>
        <end position="165"/>
    </location>
</feature>
<dbReference type="EMBL" id="OX459962">
    <property type="protein sequence ID" value="CAI9166935.1"/>
    <property type="molecule type" value="Genomic_DNA"/>
</dbReference>
<dbReference type="Proteomes" id="UP001176941">
    <property type="component" value="Chromosome 26"/>
</dbReference>
<evidence type="ECO:0000313" key="2">
    <source>
        <dbReference type="EMBL" id="CAI9166935.1"/>
    </source>
</evidence>
<proteinExistence type="predicted"/>
<protein>
    <submittedName>
        <fullName evidence="2">Uncharacterized protein</fullName>
    </submittedName>
</protein>
<name>A0ABN8YZB1_RANTA</name>
<evidence type="ECO:0000256" key="1">
    <source>
        <dbReference type="SAM" id="MobiDB-lite"/>
    </source>
</evidence>
<gene>
    <name evidence="2" type="ORF">MRATA1EN1_LOCUS15897</name>
</gene>